<dbReference type="RefSeq" id="WP_379583815.1">
    <property type="nucleotide sequence ID" value="NZ_JBHUFV010000112.1"/>
</dbReference>
<dbReference type="EMBL" id="JBHUFV010000112">
    <property type="protein sequence ID" value="MFD1940530.1"/>
    <property type="molecule type" value="Genomic_DNA"/>
</dbReference>
<evidence type="ECO:0000313" key="2">
    <source>
        <dbReference type="Proteomes" id="UP001597368"/>
    </source>
</evidence>
<proteinExistence type="predicted"/>
<dbReference type="Proteomes" id="UP001597368">
    <property type="component" value="Unassembled WGS sequence"/>
</dbReference>
<organism evidence="1 2">
    <name type="scientific">Nonomuraea mangrovi</name>
    <dbReference type="NCBI Taxonomy" id="2316207"/>
    <lineage>
        <taxon>Bacteria</taxon>
        <taxon>Bacillati</taxon>
        <taxon>Actinomycetota</taxon>
        <taxon>Actinomycetes</taxon>
        <taxon>Streptosporangiales</taxon>
        <taxon>Streptosporangiaceae</taxon>
        <taxon>Nonomuraea</taxon>
    </lineage>
</organism>
<sequence>MYGTDLEEPGLLRARTWRWLRCRILGLLSDPKTRLFRVLRDREDQHTPKRAQDDHSFDDYE</sequence>
<protein>
    <submittedName>
        <fullName evidence="1">Uncharacterized protein</fullName>
    </submittedName>
</protein>
<reference evidence="2" key="1">
    <citation type="journal article" date="2019" name="Int. J. Syst. Evol. Microbiol.">
        <title>The Global Catalogue of Microorganisms (GCM) 10K type strain sequencing project: providing services to taxonomists for standard genome sequencing and annotation.</title>
        <authorList>
            <consortium name="The Broad Institute Genomics Platform"/>
            <consortium name="The Broad Institute Genome Sequencing Center for Infectious Disease"/>
            <person name="Wu L."/>
            <person name="Ma J."/>
        </authorList>
    </citation>
    <scope>NUCLEOTIDE SEQUENCE [LARGE SCALE GENOMIC DNA]</scope>
    <source>
        <strain evidence="2">ICMP 6774ER</strain>
    </source>
</reference>
<gene>
    <name evidence="1" type="ORF">ACFSKW_54655</name>
</gene>
<evidence type="ECO:0000313" key="1">
    <source>
        <dbReference type="EMBL" id="MFD1940530.1"/>
    </source>
</evidence>
<comment type="caution">
    <text evidence="1">The sequence shown here is derived from an EMBL/GenBank/DDBJ whole genome shotgun (WGS) entry which is preliminary data.</text>
</comment>
<keyword evidence="2" id="KW-1185">Reference proteome</keyword>
<name>A0ABW4TH90_9ACTN</name>
<accession>A0ABW4TH90</accession>